<sequence length="794" mass="90478">MSIVFEKDKKQNLNFVLFIILIGFLTYWSYAPVLNNKFTNWDDPNYVTESPYINLIERGDYKPYFTENHMGNYHPFSLISLSLDYQLDKYNPLPYHRTNLILHILNSFLVFLLIYRLLGNSYTAFFTALLFGVHPIHAESVAWIAERKDVLFTFFFLISLWFYAGFAKDKNYVYYGLSLVLFIFSLLSKGMAVSLAPTLVLVDYFYERNIKSTRVILEKVPFFLLALFFGILAVYAQSLGPDTEGIPDYNLFKRLVFAGYGCSQYVLKLLWPYDLVAFYPYPRAEIPFYYYIASIAVTVFFTCLVIFFRTNKIIIFSVFFFILNILLVLQILPVGKALMADRYAYLPSIGFFLLLVFATERALSFKKGYLVAGGILSFYILCLGVYNYKQVQVWKDSVSLWNYAIDHIPSDVAYNNRGVEFNRSGEYNQAIEDFNKALEFNPSHKEAYNNLGVALANLGKNKEAISAYDNALKIQPNYVNALYNRGNSYAKLNKAKIALKDYDQVLKLDPKYLSVYNNRGLVLKSLGRLNDALNDFDKAILLDPFNADAYSNRSLIKYALNDINGAMEDNQKAISINPNVTASYLHSGIAKCRVNDFKGALEDFDKAIAINPSDKEVYLNRGITYYHIQSLDFALKDYNKAIELDSSYGEALLNRGILKANTGNINGALKDYAKAIVFIPDNPLVYGNRAILRFASNDFKGVIEDLNKAILLDSAYADAYCNRGLAKANQGDKEGAMKDYNKALELNKSFGLAYNNRGVLRYQSGDKKGGCEDWHEALKLNFEGSKAFIQAYCK</sequence>
<dbReference type="InterPro" id="IPR052346">
    <property type="entry name" value="O-mannosyl-transferase_TMTC"/>
</dbReference>
<dbReference type="PROSITE" id="PS50293">
    <property type="entry name" value="TPR_REGION"/>
    <property type="match status" value="4"/>
</dbReference>
<dbReference type="Gene3D" id="1.25.40.10">
    <property type="entry name" value="Tetratricopeptide repeat domain"/>
    <property type="match status" value="4"/>
</dbReference>
<feature type="transmembrane region" description="Helical" evidence="4">
    <location>
        <begin position="173"/>
        <end position="200"/>
    </location>
</feature>
<evidence type="ECO:0000256" key="2">
    <source>
        <dbReference type="ARBA" id="ARBA00022803"/>
    </source>
</evidence>
<keyword evidence="1" id="KW-0677">Repeat</keyword>
<dbReference type="Pfam" id="PF13181">
    <property type="entry name" value="TPR_8"/>
    <property type="match status" value="1"/>
</dbReference>
<dbReference type="InterPro" id="IPR019734">
    <property type="entry name" value="TPR_rpt"/>
</dbReference>
<feature type="transmembrane region" description="Helical" evidence="4">
    <location>
        <begin position="251"/>
        <end position="268"/>
    </location>
</feature>
<feature type="repeat" description="TPR" evidence="3">
    <location>
        <begin position="445"/>
        <end position="478"/>
    </location>
</feature>
<dbReference type="Pfam" id="PF13432">
    <property type="entry name" value="TPR_16"/>
    <property type="match status" value="1"/>
</dbReference>
<evidence type="ECO:0000313" key="6">
    <source>
        <dbReference type="Proteomes" id="UP000030185"/>
    </source>
</evidence>
<feature type="repeat" description="TPR" evidence="3">
    <location>
        <begin position="717"/>
        <end position="750"/>
    </location>
</feature>
<dbReference type="GO" id="GO:0000030">
    <property type="term" value="F:mannosyltransferase activity"/>
    <property type="evidence" value="ECO:0007669"/>
    <property type="project" value="TreeGrafter"/>
</dbReference>
<dbReference type="RefSeq" id="WP_052430141.1">
    <property type="nucleotide sequence ID" value="NZ_BBLT01000004.1"/>
</dbReference>
<keyword evidence="4" id="KW-0812">Transmembrane</keyword>
<feature type="repeat" description="TPR" evidence="3">
    <location>
        <begin position="615"/>
        <end position="648"/>
    </location>
</feature>
<dbReference type="PANTHER" id="PTHR44227:SF3">
    <property type="entry name" value="PROTEIN O-MANNOSYL-TRANSFERASE TMTC4"/>
    <property type="match status" value="1"/>
</dbReference>
<feature type="transmembrane region" description="Helical" evidence="4">
    <location>
        <begin position="100"/>
        <end position="118"/>
    </location>
</feature>
<feature type="transmembrane region" description="Helical" evidence="4">
    <location>
        <begin position="220"/>
        <end position="239"/>
    </location>
</feature>
<feature type="repeat" description="TPR" evidence="3">
    <location>
        <begin position="581"/>
        <end position="614"/>
    </location>
</feature>
<evidence type="ECO:0000256" key="1">
    <source>
        <dbReference type="ARBA" id="ARBA00022737"/>
    </source>
</evidence>
<organism evidence="5 6">
    <name type="scientific">Sporocytophaga myxococcoides</name>
    <dbReference type="NCBI Taxonomy" id="153721"/>
    <lineage>
        <taxon>Bacteria</taxon>
        <taxon>Pseudomonadati</taxon>
        <taxon>Bacteroidota</taxon>
        <taxon>Cytophagia</taxon>
        <taxon>Cytophagales</taxon>
        <taxon>Cytophagaceae</taxon>
        <taxon>Sporocytophaga</taxon>
    </lineage>
</organism>
<dbReference type="Pfam" id="PF00515">
    <property type="entry name" value="TPR_1"/>
    <property type="match status" value="3"/>
</dbReference>
<dbReference type="SUPFAM" id="SSF81901">
    <property type="entry name" value="HCP-like"/>
    <property type="match status" value="1"/>
</dbReference>
<feature type="transmembrane region" description="Helical" evidence="4">
    <location>
        <begin position="150"/>
        <end position="166"/>
    </location>
</feature>
<feature type="transmembrane region" description="Helical" evidence="4">
    <location>
        <begin position="370"/>
        <end position="388"/>
    </location>
</feature>
<feature type="repeat" description="TPR" evidence="3">
    <location>
        <begin position="649"/>
        <end position="682"/>
    </location>
</feature>
<dbReference type="SMART" id="SM00028">
    <property type="entry name" value="TPR"/>
    <property type="match status" value="11"/>
</dbReference>
<feature type="repeat" description="TPR" evidence="3">
    <location>
        <begin position="479"/>
        <end position="512"/>
    </location>
</feature>
<dbReference type="GO" id="GO:0030968">
    <property type="term" value="P:endoplasmic reticulum unfolded protein response"/>
    <property type="evidence" value="ECO:0007669"/>
    <property type="project" value="TreeGrafter"/>
</dbReference>
<dbReference type="SUPFAM" id="SSF48439">
    <property type="entry name" value="Protein prenylyltransferase"/>
    <property type="match status" value="1"/>
</dbReference>
<comment type="caution">
    <text evidence="5">The sequence shown here is derived from an EMBL/GenBank/DDBJ whole genome shotgun (WGS) entry which is preliminary data.</text>
</comment>
<dbReference type="PANTHER" id="PTHR44227">
    <property type="match status" value="1"/>
</dbReference>
<name>A0A098LGX4_9BACT</name>
<keyword evidence="4" id="KW-0472">Membrane</keyword>
<evidence type="ECO:0000313" key="5">
    <source>
        <dbReference type="EMBL" id="GAL85298.1"/>
    </source>
</evidence>
<dbReference type="EMBL" id="BBLT01000004">
    <property type="protein sequence ID" value="GAL85298.1"/>
    <property type="molecule type" value="Genomic_DNA"/>
</dbReference>
<feature type="transmembrane region" description="Helical" evidence="4">
    <location>
        <begin position="313"/>
        <end position="332"/>
    </location>
</feature>
<feature type="repeat" description="TPR" evidence="3">
    <location>
        <begin position="547"/>
        <end position="580"/>
    </location>
</feature>
<feature type="repeat" description="TPR" evidence="3">
    <location>
        <begin position="411"/>
        <end position="444"/>
    </location>
</feature>
<feature type="repeat" description="TPR" evidence="3">
    <location>
        <begin position="513"/>
        <end position="546"/>
    </location>
</feature>
<dbReference type="PROSITE" id="PS50005">
    <property type="entry name" value="TPR"/>
    <property type="match status" value="9"/>
</dbReference>
<dbReference type="InterPro" id="IPR011990">
    <property type="entry name" value="TPR-like_helical_dom_sf"/>
</dbReference>
<dbReference type="STRING" id="153721.MYP_2527"/>
<dbReference type="OrthoDB" id="127293at2"/>
<gene>
    <name evidence="5" type="ORF">MYP_2527</name>
</gene>
<keyword evidence="2 3" id="KW-0802">TPR repeat</keyword>
<keyword evidence="6" id="KW-1185">Reference proteome</keyword>
<dbReference type="GO" id="GO:0035269">
    <property type="term" value="P:protein O-linked glycosylation via mannose"/>
    <property type="evidence" value="ECO:0007669"/>
    <property type="project" value="TreeGrafter"/>
</dbReference>
<dbReference type="Pfam" id="PF13414">
    <property type="entry name" value="TPR_11"/>
    <property type="match status" value="1"/>
</dbReference>
<proteinExistence type="predicted"/>
<accession>A0A098LGX4</accession>
<dbReference type="Proteomes" id="UP000030185">
    <property type="component" value="Unassembled WGS sequence"/>
</dbReference>
<reference evidence="5 6" key="1">
    <citation type="submission" date="2014-09" db="EMBL/GenBank/DDBJ databases">
        <title>Sporocytophaga myxococcoides PG-01 genome sequencing.</title>
        <authorList>
            <person name="Liu L."/>
            <person name="Gao P.J."/>
            <person name="Chen G.J."/>
            <person name="Wang L.S."/>
        </authorList>
    </citation>
    <scope>NUCLEOTIDE SEQUENCE [LARGE SCALE GENOMIC DNA]</scope>
    <source>
        <strain evidence="5 6">PG-01</strain>
    </source>
</reference>
<evidence type="ECO:0000256" key="3">
    <source>
        <dbReference type="PROSITE-ProRule" id="PRU00339"/>
    </source>
</evidence>
<feature type="transmembrane region" description="Helical" evidence="4">
    <location>
        <begin position="288"/>
        <end position="308"/>
    </location>
</feature>
<feature type="transmembrane region" description="Helical" evidence="4">
    <location>
        <begin position="344"/>
        <end position="363"/>
    </location>
</feature>
<dbReference type="AlphaFoldDB" id="A0A098LGX4"/>
<evidence type="ECO:0000256" key="4">
    <source>
        <dbReference type="SAM" id="Phobius"/>
    </source>
</evidence>
<keyword evidence="4" id="KW-1133">Transmembrane helix</keyword>
<feature type="transmembrane region" description="Helical" evidence="4">
    <location>
        <begin position="12"/>
        <end position="30"/>
    </location>
</feature>
<protein>
    <submittedName>
        <fullName evidence="5">Tetratricopeptide TPR_2 repeat protein</fullName>
    </submittedName>
</protein>
<dbReference type="eggNOG" id="COG0457">
    <property type="taxonomic scope" value="Bacteria"/>
</dbReference>